<accession>A0A5B7IPQ1</accession>
<name>A0A5B7IPQ1_PORTR</name>
<comment type="caution">
    <text evidence="1">The sequence shown here is derived from an EMBL/GenBank/DDBJ whole genome shotgun (WGS) entry which is preliminary data.</text>
</comment>
<organism evidence="1 2">
    <name type="scientific">Portunus trituberculatus</name>
    <name type="common">Swimming crab</name>
    <name type="synonym">Neptunus trituberculatus</name>
    <dbReference type="NCBI Taxonomy" id="210409"/>
    <lineage>
        <taxon>Eukaryota</taxon>
        <taxon>Metazoa</taxon>
        <taxon>Ecdysozoa</taxon>
        <taxon>Arthropoda</taxon>
        <taxon>Crustacea</taxon>
        <taxon>Multicrustacea</taxon>
        <taxon>Malacostraca</taxon>
        <taxon>Eumalacostraca</taxon>
        <taxon>Eucarida</taxon>
        <taxon>Decapoda</taxon>
        <taxon>Pleocyemata</taxon>
        <taxon>Brachyura</taxon>
        <taxon>Eubrachyura</taxon>
        <taxon>Portunoidea</taxon>
        <taxon>Portunidae</taxon>
        <taxon>Portuninae</taxon>
        <taxon>Portunus</taxon>
    </lineage>
</organism>
<dbReference type="Proteomes" id="UP000324222">
    <property type="component" value="Unassembled WGS sequence"/>
</dbReference>
<evidence type="ECO:0000313" key="2">
    <source>
        <dbReference type="Proteomes" id="UP000324222"/>
    </source>
</evidence>
<gene>
    <name evidence="1" type="ORF">E2C01_081414</name>
</gene>
<evidence type="ECO:0000313" key="1">
    <source>
        <dbReference type="EMBL" id="MPC86580.1"/>
    </source>
</evidence>
<sequence length="83" mass="9499">MLGILNDLLFRVTQNNIDTTNCCKQVLRNVRIGTSLPICRMHVNYELKWRRFLDPVCQSSLDDCVGINENTDCSSSKSPFFSL</sequence>
<reference evidence="1 2" key="1">
    <citation type="submission" date="2019-05" db="EMBL/GenBank/DDBJ databases">
        <title>Another draft genome of Portunus trituberculatus and its Hox gene families provides insights of decapod evolution.</title>
        <authorList>
            <person name="Jeong J.-H."/>
            <person name="Song I."/>
            <person name="Kim S."/>
            <person name="Choi T."/>
            <person name="Kim D."/>
            <person name="Ryu S."/>
            <person name="Kim W."/>
        </authorList>
    </citation>
    <scope>NUCLEOTIDE SEQUENCE [LARGE SCALE GENOMIC DNA]</scope>
    <source>
        <tissue evidence="1">Muscle</tissue>
    </source>
</reference>
<dbReference type="EMBL" id="VSRR010071905">
    <property type="protein sequence ID" value="MPC86580.1"/>
    <property type="molecule type" value="Genomic_DNA"/>
</dbReference>
<dbReference type="AlphaFoldDB" id="A0A5B7IPQ1"/>
<keyword evidence="2" id="KW-1185">Reference proteome</keyword>
<proteinExistence type="predicted"/>
<protein>
    <submittedName>
        <fullName evidence="1">Uncharacterized protein</fullName>
    </submittedName>
</protein>